<name>A0ABP8M214_9BACT</name>
<sequence length="223" mass="25554">MLLFTLAARVGFGQEEYFKIEDKEKKTGVTRAEAAREIERPETGSGKFADKLRLGGSFGLRLGSYTNINLSPMAGVALTDNFVMGLGATYMYVRSSYYIPTSNDHFYGARAFARYNFLPMIHLHAEHEMMNVSFYNHGYGKYQFVDKEFPRRWIHSPMLGIGYTQPLEGKLVRGIHATLLYNFNYNNHINPSINYDPRFFNPSMSQRNISPYASPIVFRVTIL</sequence>
<comment type="caution">
    <text evidence="1">The sequence shown here is derived from an EMBL/GenBank/DDBJ whole genome shotgun (WGS) entry which is preliminary data.</text>
</comment>
<dbReference type="Proteomes" id="UP001501508">
    <property type="component" value="Unassembled WGS sequence"/>
</dbReference>
<evidence type="ECO:0000313" key="1">
    <source>
        <dbReference type="EMBL" id="GAA4443049.1"/>
    </source>
</evidence>
<gene>
    <name evidence="1" type="ORF">GCM10023091_30820</name>
</gene>
<reference evidence="2" key="1">
    <citation type="journal article" date="2019" name="Int. J. Syst. Evol. Microbiol.">
        <title>The Global Catalogue of Microorganisms (GCM) 10K type strain sequencing project: providing services to taxonomists for standard genome sequencing and annotation.</title>
        <authorList>
            <consortium name="The Broad Institute Genomics Platform"/>
            <consortium name="The Broad Institute Genome Sequencing Center for Infectious Disease"/>
            <person name="Wu L."/>
            <person name="Ma J."/>
        </authorList>
    </citation>
    <scope>NUCLEOTIDE SEQUENCE [LARGE SCALE GENOMIC DNA]</scope>
    <source>
        <strain evidence="2">JCM 31920</strain>
    </source>
</reference>
<proteinExistence type="predicted"/>
<evidence type="ECO:0008006" key="3">
    <source>
        <dbReference type="Google" id="ProtNLM"/>
    </source>
</evidence>
<accession>A0ABP8M214</accession>
<keyword evidence="2" id="KW-1185">Reference proteome</keyword>
<protein>
    <recommendedName>
        <fullName evidence="3">Outer membrane protein beta-barrel domain-containing protein</fullName>
    </recommendedName>
</protein>
<dbReference type="EMBL" id="BAABEY010000029">
    <property type="protein sequence ID" value="GAA4443049.1"/>
    <property type="molecule type" value="Genomic_DNA"/>
</dbReference>
<evidence type="ECO:0000313" key="2">
    <source>
        <dbReference type="Proteomes" id="UP001501508"/>
    </source>
</evidence>
<organism evidence="1 2">
    <name type="scientific">Ravibacter arvi</name>
    <dbReference type="NCBI Taxonomy" id="2051041"/>
    <lineage>
        <taxon>Bacteria</taxon>
        <taxon>Pseudomonadati</taxon>
        <taxon>Bacteroidota</taxon>
        <taxon>Cytophagia</taxon>
        <taxon>Cytophagales</taxon>
        <taxon>Spirosomataceae</taxon>
        <taxon>Ravibacter</taxon>
    </lineage>
</organism>